<dbReference type="Pfam" id="PF15932">
    <property type="entry name" value="DUF4748"/>
    <property type="match status" value="1"/>
</dbReference>
<keyword evidence="2" id="KW-0472">Membrane</keyword>
<dbReference type="AlphaFoldDB" id="U1GQ04"/>
<feature type="transmembrane region" description="Helical" evidence="2">
    <location>
        <begin position="28"/>
        <end position="48"/>
    </location>
</feature>
<feature type="compositionally biased region" description="Low complexity" evidence="1">
    <location>
        <begin position="102"/>
        <end position="113"/>
    </location>
</feature>
<feature type="compositionally biased region" description="Basic and acidic residues" evidence="1">
    <location>
        <begin position="52"/>
        <end position="65"/>
    </location>
</feature>
<gene>
    <name evidence="3" type="ORF">EPUS_03866</name>
</gene>
<dbReference type="Proteomes" id="UP000019373">
    <property type="component" value="Unassembled WGS sequence"/>
</dbReference>
<dbReference type="InterPro" id="IPR031833">
    <property type="entry name" value="DUF4748"/>
</dbReference>
<keyword evidence="2" id="KW-0812">Transmembrane</keyword>
<proteinExistence type="predicted"/>
<evidence type="ECO:0000256" key="2">
    <source>
        <dbReference type="SAM" id="Phobius"/>
    </source>
</evidence>
<feature type="region of interest" description="Disordered" evidence="1">
    <location>
        <begin position="52"/>
        <end position="146"/>
    </location>
</feature>
<dbReference type="HOGENOM" id="CLU_120625_1_0_1"/>
<dbReference type="EMBL" id="KE720909">
    <property type="protein sequence ID" value="ERF74051.1"/>
    <property type="molecule type" value="Genomic_DNA"/>
</dbReference>
<name>U1GQ04_ENDPU</name>
<keyword evidence="4" id="KW-1185">Reference proteome</keyword>
<evidence type="ECO:0000313" key="3">
    <source>
        <dbReference type="EMBL" id="ERF74051.1"/>
    </source>
</evidence>
<dbReference type="PANTHER" id="PTHR41800:SF1">
    <property type="entry name" value="EXPRESSED PROTEIN"/>
    <property type="match status" value="1"/>
</dbReference>
<evidence type="ECO:0000313" key="4">
    <source>
        <dbReference type="Proteomes" id="UP000019373"/>
    </source>
</evidence>
<keyword evidence="2" id="KW-1133">Transmembrane helix</keyword>
<dbReference type="OMA" id="YEAAEPY"/>
<dbReference type="GeneID" id="19238903"/>
<organism evidence="3 4">
    <name type="scientific">Endocarpon pusillum (strain Z07020 / HMAS-L-300199)</name>
    <name type="common">Lichen-forming fungus</name>
    <dbReference type="NCBI Taxonomy" id="1263415"/>
    <lineage>
        <taxon>Eukaryota</taxon>
        <taxon>Fungi</taxon>
        <taxon>Dikarya</taxon>
        <taxon>Ascomycota</taxon>
        <taxon>Pezizomycotina</taxon>
        <taxon>Eurotiomycetes</taxon>
        <taxon>Chaetothyriomycetidae</taxon>
        <taxon>Verrucariales</taxon>
        <taxon>Verrucariaceae</taxon>
        <taxon>Endocarpon</taxon>
    </lineage>
</organism>
<accession>U1GQ04</accession>
<dbReference type="RefSeq" id="XP_007800363.1">
    <property type="nucleotide sequence ID" value="XM_007802172.1"/>
</dbReference>
<protein>
    <submittedName>
        <fullName evidence="3">Uncharacterized protein</fullName>
    </submittedName>
</protein>
<feature type="compositionally biased region" description="Basic and acidic residues" evidence="1">
    <location>
        <begin position="124"/>
        <end position="146"/>
    </location>
</feature>
<feature type="region of interest" description="Disordered" evidence="1">
    <location>
        <begin position="1"/>
        <end position="22"/>
    </location>
</feature>
<sequence length="146" mass="16216">MDSARHRVSGCSRHDEEPKRNTTTANHAIIRLGWGVLCVAGGGAYYFAKRSINADRASRHEADMKRKARFQNLEPVAPVDNSLRTKRKKSPTNGEGQDHVGSPSAEASEDAAPVGHAPETEQQQIRERSKYEAAEPYRSRKGDRFS</sequence>
<evidence type="ECO:0000256" key="1">
    <source>
        <dbReference type="SAM" id="MobiDB-lite"/>
    </source>
</evidence>
<dbReference type="OrthoDB" id="2559326at2759"/>
<dbReference type="PANTHER" id="PTHR41800">
    <property type="entry name" value="EXPRESSED PROTEIN"/>
    <property type="match status" value="1"/>
</dbReference>
<dbReference type="eggNOG" id="ENOG502S9H1">
    <property type="taxonomic scope" value="Eukaryota"/>
</dbReference>
<reference evidence="4" key="1">
    <citation type="journal article" date="2014" name="BMC Genomics">
        <title>Genome characteristics reveal the impact of lichenization on lichen-forming fungus Endocarpon pusillum Hedwig (Verrucariales, Ascomycota).</title>
        <authorList>
            <person name="Wang Y.-Y."/>
            <person name="Liu B."/>
            <person name="Zhang X.-Y."/>
            <person name="Zhou Q.-M."/>
            <person name="Zhang T."/>
            <person name="Li H."/>
            <person name="Yu Y.-F."/>
            <person name="Zhang X.-L."/>
            <person name="Hao X.-Y."/>
            <person name="Wang M."/>
            <person name="Wang L."/>
            <person name="Wei J.-C."/>
        </authorList>
    </citation>
    <scope>NUCLEOTIDE SEQUENCE [LARGE SCALE GENOMIC DNA]</scope>
    <source>
        <strain evidence="4">Z07020 / HMAS-L-300199</strain>
    </source>
</reference>